<dbReference type="InterPro" id="IPR034660">
    <property type="entry name" value="DinB/YfiT-like"/>
</dbReference>
<comment type="caution">
    <text evidence="1">The sequence shown here is derived from an EMBL/GenBank/DDBJ whole genome shotgun (WGS) entry which is preliminary data.</text>
</comment>
<name>A0A2S7KLQ8_9FLAO</name>
<accession>A0A2S7KLQ8</accession>
<keyword evidence="2" id="KW-1185">Reference proteome</keyword>
<organism evidence="1 2">
    <name type="scientific">Aureitalea marina</name>
    <dbReference type="NCBI Taxonomy" id="930804"/>
    <lineage>
        <taxon>Bacteria</taxon>
        <taxon>Pseudomonadati</taxon>
        <taxon>Bacteroidota</taxon>
        <taxon>Flavobacteriia</taxon>
        <taxon>Flavobacteriales</taxon>
        <taxon>Flavobacteriaceae</taxon>
        <taxon>Aureitalea</taxon>
    </lineage>
</organism>
<evidence type="ECO:0000313" key="2">
    <source>
        <dbReference type="Proteomes" id="UP000239800"/>
    </source>
</evidence>
<dbReference type="EMBL" id="MQUB01000001">
    <property type="protein sequence ID" value="PQB03542.1"/>
    <property type="molecule type" value="Genomic_DNA"/>
</dbReference>
<protein>
    <submittedName>
        <fullName evidence="1">DUF1572 domain-containing protein</fullName>
    </submittedName>
</protein>
<dbReference type="OrthoDB" id="9814103at2"/>
<dbReference type="Gene3D" id="1.20.120.450">
    <property type="entry name" value="dinb family like domain"/>
    <property type="match status" value="1"/>
</dbReference>
<dbReference type="RefSeq" id="WP_104811465.1">
    <property type="nucleotide sequence ID" value="NZ_MQUB01000001.1"/>
</dbReference>
<proteinExistence type="predicted"/>
<reference evidence="1 2" key="1">
    <citation type="submission" date="2016-11" db="EMBL/GenBank/DDBJ databases">
        <title>Trade-off between light-utilization and light-protection in marine flavobacteria.</title>
        <authorList>
            <person name="Kumagai Y."/>
        </authorList>
    </citation>
    <scope>NUCLEOTIDE SEQUENCE [LARGE SCALE GENOMIC DNA]</scope>
    <source>
        <strain evidence="1 2">NBRC 107741</strain>
    </source>
</reference>
<dbReference type="AlphaFoldDB" id="A0A2S7KLQ8"/>
<sequence>MSLSNDLARHFRGLHFGPSYVGSNLKDALEGVDFREANTRVGSLNTLAMLTFHVNYYVSAVLKVFQGGKLDAHDKFSYDCPPVNSEEDWQQLQQKVFAEAETLADIIDALPAEQLEGPFDTGKYGNNFRNINGLIEHTYYHLGQINIIKRMIREG</sequence>
<dbReference type="Proteomes" id="UP000239800">
    <property type="component" value="Unassembled WGS sequence"/>
</dbReference>
<dbReference type="SUPFAM" id="SSF109854">
    <property type="entry name" value="DinB/YfiT-like putative metalloenzymes"/>
    <property type="match status" value="1"/>
</dbReference>
<evidence type="ECO:0000313" key="1">
    <source>
        <dbReference type="EMBL" id="PQB03542.1"/>
    </source>
</evidence>
<gene>
    <name evidence="1" type="ORF">BST85_00495</name>
</gene>